<evidence type="ECO:0000313" key="5">
    <source>
        <dbReference type="Proteomes" id="UP000316781"/>
    </source>
</evidence>
<keyword evidence="4" id="KW-0808">Transferase</keyword>
<feature type="chain" id="PRO_5022038359" evidence="2">
    <location>
        <begin position="27"/>
        <end position="243"/>
    </location>
</feature>
<evidence type="ECO:0000256" key="2">
    <source>
        <dbReference type="SAM" id="SignalP"/>
    </source>
</evidence>
<accession>A0A549SN06</accession>
<dbReference type="EMBL" id="VJMF01000061">
    <property type="protein sequence ID" value="TRL31008.1"/>
    <property type="molecule type" value="Genomic_DNA"/>
</dbReference>
<dbReference type="Gene3D" id="3.40.50.150">
    <property type="entry name" value="Vaccinia Virus protein VP39"/>
    <property type="match status" value="1"/>
</dbReference>
<feature type="region of interest" description="Disordered" evidence="1">
    <location>
        <begin position="29"/>
        <end position="48"/>
    </location>
</feature>
<keyword evidence="2" id="KW-0732">Signal</keyword>
<reference evidence="4 5" key="1">
    <citation type="submission" date="2019-07" db="EMBL/GenBank/DDBJ databases">
        <title>Ln-dependent methylotrophs.</title>
        <authorList>
            <person name="Tani A."/>
        </authorList>
    </citation>
    <scope>NUCLEOTIDE SEQUENCE [LARGE SCALE GENOMIC DNA]</scope>
    <source>
        <strain evidence="4 5">SM89A</strain>
    </source>
</reference>
<evidence type="ECO:0000256" key="1">
    <source>
        <dbReference type="SAM" id="MobiDB-lite"/>
    </source>
</evidence>
<protein>
    <submittedName>
        <fullName evidence="4">Class I SAM-dependent methyltransferase</fullName>
    </submittedName>
</protein>
<name>A0A549SN06_METSR</name>
<evidence type="ECO:0000259" key="3">
    <source>
        <dbReference type="Pfam" id="PF13847"/>
    </source>
</evidence>
<feature type="signal peptide" evidence="2">
    <location>
        <begin position="1"/>
        <end position="26"/>
    </location>
</feature>
<dbReference type="AlphaFoldDB" id="A0A549SN06"/>
<evidence type="ECO:0000313" key="4">
    <source>
        <dbReference type="EMBL" id="TRL31008.1"/>
    </source>
</evidence>
<dbReference type="InterPro" id="IPR029063">
    <property type="entry name" value="SAM-dependent_MTases_sf"/>
</dbReference>
<dbReference type="GO" id="GO:0032259">
    <property type="term" value="P:methylation"/>
    <property type="evidence" value="ECO:0007669"/>
    <property type="project" value="UniProtKB-KW"/>
</dbReference>
<dbReference type="Pfam" id="PF13847">
    <property type="entry name" value="Methyltransf_31"/>
    <property type="match status" value="1"/>
</dbReference>
<dbReference type="InterPro" id="IPR025714">
    <property type="entry name" value="Methyltranfer_dom"/>
</dbReference>
<sequence>MNNAIRAAIAAFTLIGVGAVGPLSLAQTTAPMEHGGKGGRHGDHAGPSSDGAFHKRFDDAAKWAKKFDDPARDAWQKPEKVVDALHLDRAVRVADIGAGTGYFSVRIAERIPNGKLYSADVEPDMVTYLGERARREGLSNLTPVQSSPDKADLPEPVDLALVVDTYHHIGNRTRYFSALKSSLRPKGRLAIIDFKADSPDGPPVEHRIPPEKVTKELEAAGYSLVETHDFLPRQYFLVYQKRD</sequence>
<dbReference type="SUPFAM" id="SSF53335">
    <property type="entry name" value="S-adenosyl-L-methionine-dependent methyltransferases"/>
    <property type="match status" value="1"/>
</dbReference>
<proteinExistence type="predicted"/>
<dbReference type="CDD" id="cd02440">
    <property type="entry name" value="AdoMet_MTases"/>
    <property type="match status" value="1"/>
</dbReference>
<comment type="caution">
    <text evidence="4">The sequence shown here is derived from an EMBL/GenBank/DDBJ whole genome shotgun (WGS) entry which is preliminary data.</text>
</comment>
<dbReference type="PANTHER" id="PTHR43861">
    <property type="entry name" value="TRANS-ACONITATE 2-METHYLTRANSFERASE-RELATED"/>
    <property type="match status" value="1"/>
</dbReference>
<organism evidence="4 5">
    <name type="scientific">Methylosinus sporium</name>
    <dbReference type="NCBI Taxonomy" id="428"/>
    <lineage>
        <taxon>Bacteria</taxon>
        <taxon>Pseudomonadati</taxon>
        <taxon>Pseudomonadota</taxon>
        <taxon>Alphaproteobacteria</taxon>
        <taxon>Hyphomicrobiales</taxon>
        <taxon>Methylocystaceae</taxon>
        <taxon>Methylosinus</taxon>
    </lineage>
</organism>
<gene>
    <name evidence="4" type="ORF">FM996_14710</name>
</gene>
<feature type="compositionally biased region" description="Basic and acidic residues" evidence="1">
    <location>
        <begin position="34"/>
        <end position="44"/>
    </location>
</feature>
<dbReference type="Proteomes" id="UP000316781">
    <property type="component" value="Unassembled WGS sequence"/>
</dbReference>
<dbReference type="GO" id="GO:0008168">
    <property type="term" value="F:methyltransferase activity"/>
    <property type="evidence" value="ECO:0007669"/>
    <property type="project" value="UniProtKB-KW"/>
</dbReference>
<dbReference type="RefSeq" id="WP_142863643.1">
    <property type="nucleotide sequence ID" value="NZ_VJMF01000061.1"/>
</dbReference>
<keyword evidence="4" id="KW-0489">Methyltransferase</keyword>
<feature type="domain" description="Methyltransferase" evidence="3">
    <location>
        <begin position="88"/>
        <end position="216"/>
    </location>
</feature>